<keyword evidence="1" id="KW-0812">Transmembrane</keyword>
<accession>A0ABD1S9R8</accession>
<keyword evidence="1" id="KW-0472">Membrane</keyword>
<dbReference type="EMBL" id="JBFOLJ010000011">
    <property type="protein sequence ID" value="KAL2496949.1"/>
    <property type="molecule type" value="Genomic_DNA"/>
</dbReference>
<dbReference type="PANTHER" id="PTHR35420:SF1">
    <property type="entry name" value="OS09G0480532 PROTEIN"/>
    <property type="match status" value="1"/>
</dbReference>
<keyword evidence="1" id="KW-1133">Transmembrane helix</keyword>
<sequence length="117" mass="12652">MARLLDNHLDEKILMAGYGRPFFLCMALLSLSIMAMIIFVCGDDSDSSTSGKKNSGVNPAIYAYSDEKILMAGYGRPFFLFMDLLSLSIMAMIIFVCGDDSDSSTSGKKNSGVNPAI</sequence>
<feature type="transmembrane region" description="Helical" evidence="1">
    <location>
        <begin position="21"/>
        <end position="40"/>
    </location>
</feature>
<feature type="transmembrane region" description="Helical" evidence="1">
    <location>
        <begin position="78"/>
        <end position="98"/>
    </location>
</feature>
<evidence type="ECO:0000313" key="2">
    <source>
        <dbReference type="EMBL" id="KAL2496949.1"/>
    </source>
</evidence>
<comment type="caution">
    <text evidence="2">The sequence shown here is derived from an EMBL/GenBank/DDBJ whole genome shotgun (WGS) entry which is preliminary data.</text>
</comment>
<proteinExistence type="predicted"/>
<dbReference type="AlphaFoldDB" id="A0ABD1S9R8"/>
<organism evidence="2 3">
    <name type="scientific">Forsythia ovata</name>
    <dbReference type="NCBI Taxonomy" id="205694"/>
    <lineage>
        <taxon>Eukaryota</taxon>
        <taxon>Viridiplantae</taxon>
        <taxon>Streptophyta</taxon>
        <taxon>Embryophyta</taxon>
        <taxon>Tracheophyta</taxon>
        <taxon>Spermatophyta</taxon>
        <taxon>Magnoliopsida</taxon>
        <taxon>eudicotyledons</taxon>
        <taxon>Gunneridae</taxon>
        <taxon>Pentapetalae</taxon>
        <taxon>asterids</taxon>
        <taxon>lamiids</taxon>
        <taxon>Lamiales</taxon>
        <taxon>Oleaceae</taxon>
        <taxon>Forsythieae</taxon>
        <taxon>Forsythia</taxon>
    </lineage>
</organism>
<keyword evidence="3" id="KW-1185">Reference proteome</keyword>
<evidence type="ECO:0000313" key="3">
    <source>
        <dbReference type="Proteomes" id="UP001604277"/>
    </source>
</evidence>
<name>A0ABD1S9R8_9LAMI</name>
<evidence type="ECO:0008006" key="4">
    <source>
        <dbReference type="Google" id="ProtNLM"/>
    </source>
</evidence>
<protein>
    <recommendedName>
        <fullName evidence="4">NADH dehydrogenase subunit 6</fullName>
    </recommendedName>
</protein>
<dbReference type="PANTHER" id="PTHR35420">
    <property type="entry name" value="OS02G0198500 PROTEIN"/>
    <property type="match status" value="1"/>
</dbReference>
<gene>
    <name evidence="2" type="ORF">Fot_40706</name>
</gene>
<evidence type="ECO:0000256" key="1">
    <source>
        <dbReference type="SAM" id="Phobius"/>
    </source>
</evidence>
<dbReference type="Proteomes" id="UP001604277">
    <property type="component" value="Unassembled WGS sequence"/>
</dbReference>
<reference evidence="3" key="1">
    <citation type="submission" date="2024-07" db="EMBL/GenBank/DDBJ databases">
        <title>Two chromosome-level genome assemblies of Korean endemic species Abeliophyllum distichum and Forsythia ovata (Oleaceae).</title>
        <authorList>
            <person name="Jang H."/>
        </authorList>
    </citation>
    <scope>NUCLEOTIDE SEQUENCE [LARGE SCALE GENOMIC DNA]</scope>
</reference>